<dbReference type="PROSITE" id="PS50977">
    <property type="entry name" value="HTH_TETR_2"/>
    <property type="match status" value="1"/>
</dbReference>
<dbReference type="PANTHER" id="PTHR30055">
    <property type="entry name" value="HTH-TYPE TRANSCRIPTIONAL REGULATOR RUTR"/>
    <property type="match status" value="1"/>
</dbReference>
<sequence length="182" mass="20053">MTVSLSARERILTAAHDLFYQQGIRATGVDRVIAAAGVTKVTLYRHFPSKQALVMAYLDYRHQLWMNWLDEALLRHGGPAVSPATCLTHAMQEWFTAPDFRGCAFINAVTELAHEWPEVAVCCRAHKQDMIQRLATLHASTSVPLWAQRAALVVDGAIVRAQSGEPLPALLQDVHALLGSTS</sequence>
<keyword evidence="1 2" id="KW-0238">DNA-binding</keyword>
<dbReference type="EMBL" id="JABAIM010000001">
    <property type="protein sequence ID" value="NLR73803.1"/>
    <property type="molecule type" value="Genomic_DNA"/>
</dbReference>
<evidence type="ECO:0000256" key="1">
    <source>
        <dbReference type="ARBA" id="ARBA00023125"/>
    </source>
</evidence>
<dbReference type="PRINTS" id="PR00455">
    <property type="entry name" value="HTHTETR"/>
</dbReference>
<dbReference type="SUPFAM" id="SSF48498">
    <property type="entry name" value="Tetracyclin repressor-like, C-terminal domain"/>
    <property type="match status" value="1"/>
</dbReference>
<dbReference type="InterPro" id="IPR036271">
    <property type="entry name" value="Tet_transcr_reg_TetR-rel_C_sf"/>
</dbReference>
<dbReference type="SUPFAM" id="SSF46689">
    <property type="entry name" value="Homeodomain-like"/>
    <property type="match status" value="1"/>
</dbReference>
<gene>
    <name evidence="4" type="ORF">HF682_01335</name>
</gene>
<evidence type="ECO:0000256" key="2">
    <source>
        <dbReference type="PROSITE-ProRule" id="PRU00335"/>
    </source>
</evidence>
<reference evidence="4 5" key="1">
    <citation type="submission" date="2020-04" db="EMBL/GenBank/DDBJ databases">
        <title>Draft genome of Leeia sp. IMCC25680.</title>
        <authorList>
            <person name="Song J."/>
            <person name="Cho J.-C."/>
        </authorList>
    </citation>
    <scope>NUCLEOTIDE SEQUENCE [LARGE SCALE GENOMIC DNA]</scope>
    <source>
        <strain evidence="4 5">IMCC25680</strain>
    </source>
</reference>
<dbReference type="RefSeq" id="WP_168875460.1">
    <property type="nucleotide sequence ID" value="NZ_JABAIM010000001.1"/>
</dbReference>
<evidence type="ECO:0000259" key="3">
    <source>
        <dbReference type="PROSITE" id="PS50977"/>
    </source>
</evidence>
<dbReference type="AlphaFoldDB" id="A0A847S222"/>
<protein>
    <submittedName>
        <fullName evidence="4">TetR/AcrR family transcriptional regulator</fullName>
    </submittedName>
</protein>
<dbReference type="Gene3D" id="1.10.357.10">
    <property type="entry name" value="Tetracycline Repressor, domain 2"/>
    <property type="match status" value="1"/>
</dbReference>
<feature type="DNA-binding region" description="H-T-H motif" evidence="2">
    <location>
        <begin position="28"/>
        <end position="47"/>
    </location>
</feature>
<dbReference type="PANTHER" id="PTHR30055:SF200">
    <property type="entry name" value="HTH-TYPE TRANSCRIPTIONAL REPRESSOR BDCR"/>
    <property type="match status" value="1"/>
</dbReference>
<dbReference type="InterPro" id="IPR001647">
    <property type="entry name" value="HTH_TetR"/>
</dbReference>
<feature type="domain" description="HTH tetR-type" evidence="3">
    <location>
        <begin position="5"/>
        <end position="65"/>
    </location>
</feature>
<dbReference type="Proteomes" id="UP000587991">
    <property type="component" value="Unassembled WGS sequence"/>
</dbReference>
<proteinExistence type="predicted"/>
<evidence type="ECO:0000313" key="5">
    <source>
        <dbReference type="Proteomes" id="UP000587991"/>
    </source>
</evidence>
<comment type="caution">
    <text evidence="4">The sequence shown here is derived from an EMBL/GenBank/DDBJ whole genome shotgun (WGS) entry which is preliminary data.</text>
</comment>
<dbReference type="GO" id="GO:0003700">
    <property type="term" value="F:DNA-binding transcription factor activity"/>
    <property type="evidence" value="ECO:0007669"/>
    <property type="project" value="TreeGrafter"/>
</dbReference>
<accession>A0A847S222</accession>
<name>A0A847S222_9NEIS</name>
<evidence type="ECO:0000313" key="4">
    <source>
        <dbReference type="EMBL" id="NLR73803.1"/>
    </source>
</evidence>
<dbReference type="InterPro" id="IPR009057">
    <property type="entry name" value="Homeodomain-like_sf"/>
</dbReference>
<dbReference type="GO" id="GO:0000976">
    <property type="term" value="F:transcription cis-regulatory region binding"/>
    <property type="evidence" value="ECO:0007669"/>
    <property type="project" value="TreeGrafter"/>
</dbReference>
<keyword evidence="5" id="KW-1185">Reference proteome</keyword>
<dbReference type="Pfam" id="PF00440">
    <property type="entry name" value="TetR_N"/>
    <property type="match status" value="1"/>
</dbReference>
<organism evidence="4 5">
    <name type="scientific">Leeia aquatica</name>
    <dbReference type="NCBI Taxonomy" id="2725557"/>
    <lineage>
        <taxon>Bacteria</taxon>
        <taxon>Pseudomonadati</taxon>
        <taxon>Pseudomonadota</taxon>
        <taxon>Betaproteobacteria</taxon>
        <taxon>Neisseriales</taxon>
        <taxon>Leeiaceae</taxon>
        <taxon>Leeia</taxon>
    </lineage>
</organism>
<dbReference type="InterPro" id="IPR050109">
    <property type="entry name" value="HTH-type_TetR-like_transc_reg"/>
</dbReference>